<accession>A0A3B1DSY5</accession>
<gene>
    <name evidence="1" type="ORF">MNBD_UNCLBAC01-676</name>
</gene>
<feature type="non-terminal residue" evidence="1">
    <location>
        <position position="108"/>
    </location>
</feature>
<dbReference type="SUPFAM" id="SSF51556">
    <property type="entry name" value="Metallo-dependent hydrolases"/>
    <property type="match status" value="1"/>
</dbReference>
<evidence type="ECO:0000313" key="1">
    <source>
        <dbReference type="EMBL" id="VAX34935.1"/>
    </source>
</evidence>
<protein>
    <recommendedName>
        <fullName evidence="2">2-amino-3-carboxymuconate-6-semialdehyde decarboxylase</fullName>
    </recommendedName>
</protein>
<evidence type="ECO:0008006" key="2">
    <source>
        <dbReference type="Google" id="ProtNLM"/>
    </source>
</evidence>
<name>A0A3B1DSY5_9ZZZZ</name>
<reference evidence="1" key="1">
    <citation type="submission" date="2018-06" db="EMBL/GenBank/DDBJ databases">
        <authorList>
            <person name="Zhirakovskaya E."/>
        </authorList>
    </citation>
    <scope>NUCLEOTIDE SEQUENCE</scope>
</reference>
<dbReference type="Gene3D" id="3.20.20.140">
    <property type="entry name" value="Metal-dependent hydrolases"/>
    <property type="match status" value="1"/>
</dbReference>
<organism evidence="1">
    <name type="scientific">hydrothermal vent metagenome</name>
    <dbReference type="NCBI Taxonomy" id="652676"/>
    <lineage>
        <taxon>unclassified sequences</taxon>
        <taxon>metagenomes</taxon>
        <taxon>ecological metagenomes</taxon>
    </lineage>
</organism>
<dbReference type="AlphaFoldDB" id="A0A3B1DSY5"/>
<proteinExistence type="predicted"/>
<dbReference type="InterPro" id="IPR032466">
    <property type="entry name" value="Metal_Hydrolase"/>
</dbReference>
<sequence length="108" mass="11921">MAGIIDAHSHFMPPEVAQNTQFFKAGWSDIDRQLALMDENNIEKALLLYPTSDAHLNMGGWGKVSQAYNPAIAKLVHQHSGRFIGAGILPVDNPDKILNELDRIKDLG</sequence>
<dbReference type="EMBL" id="UOGJ01000020">
    <property type="protein sequence ID" value="VAX34935.1"/>
    <property type="molecule type" value="Genomic_DNA"/>
</dbReference>